<keyword evidence="2" id="KW-0812">Transmembrane</keyword>
<organism evidence="3 4">
    <name type="scientific">Streptomyces umbrinus</name>
    <dbReference type="NCBI Taxonomy" id="67370"/>
    <lineage>
        <taxon>Bacteria</taxon>
        <taxon>Bacillati</taxon>
        <taxon>Actinomycetota</taxon>
        <taxon>Actinomycetes</taxon>
        <taxon>Kitasatosporales</taxon>
        <taxon>Streptomycetaceae</taxon>
        <taxon>Streptomyces</taxon>
        <taxon>Streptomyces phaeochromogenes group</taxon>
    </lineage>
</organism>
<protein>
    <recommendedName>
        <fullName evidence="5">Transmembrane protein</fullName>
    </recommendedName>
</protein>
<keyword evidence="4" id="KW-1185">Reference proteome</keyword>
<accession>A0ABU0SJI6</accession>
<reference evidence="3 4" key="1">
    <citation type="submission" date="2023-07" db="EMBL/GenBank/DDBJ databases">
        <title>Comparative genomics of wheat-associated soil bacteria to identify genetic determinants of phenazine resistance.</title>
        <authorList>
            <person name="Mouncey N."/>
        </authorList>
    </citation>
    <scope>NUCLEOTIDE SEQUENCE [LARGE SCALE GENOMIC DNA]</scope>
    <source>
        <strain evidence="3 4">V2I4</strain>
    </source>
</reference>
<dbReference type="EMBL" id="JAUSZI010000002">
    <property type="protein sequence ID" value="MDQ1023710.1"/>
    <property type="molecule type" value="Genomic_DNA"/>
</dbReference>
<evidence type="ECO:0008006" key="5">
    <source>
        <dbReference type="Google" id="ProtNLM"/>
    </source>
</evidence>
<sequence length="210" mass="22206">MAGPTRLRPEDRADFEDVLRQALSTTDIRTALLADPTSAAATRLRAQALRAADEITAAASDEYREYLAARTVMERGRQSGTTGEHGRQPQPADPGALLPALAALTPPVAGTAAAVLLVLGYSLRLADAQGPMGGSLVTAGWVFALIAAASTLAGLTALLCTALRSRPGHGDRTGASARNLHHARARWQRALLERGVLPYLRRQLATTHFD</sequence>
<feature type="region of interest" description="Disordered" evidence="1">
    <location>
        <begin position="74"/>
        <end position="94"/>
    </location>
</feature>
<feature type="transmembrane region" description="Helical" evidence="2">
    <location>
        <begin position="96"/>
        <end position="121"/>
    </location>
</feature>
<proteinExistence type="predicted"/>
<evidence type="ECO:0000256" key="2">
    <source>
        <dbReference type="SAM" id="Phobius"/>
    </source>
</evidence>
<evidence type="ECO:0000313" key="4">
    <source>
        <dbReference type="Proteomes" id="UP001230328"/>
    </source>
</evidence>
<feature type="transmembrane region" description="Helical" evidence="2">
    <location>
        <begin position="141"/>
        <end position="163"/>
    </location>
</feature>
<name>A0ABU0SJI6_9ACTN</name>
<comment type="caution">
    <text evidence="3">The sequence shown here is derived from an EMBL/GenBank/DDBJ whole genome shotgun (WGS) entry which is preliminary data.</text>
</comment>
<dbReference type="Proteomes" id="UP001230328">
    <property type="component" value="Unassembled WGS sequence"/>
</dbReference>
<keyword evidence="2" id="KW-0472">Membrane</keyword>
<keyword evidence="2" id="KW-1133">Transmembrane helix</keyword>
<evidence type="ECO:0000313" key="3">
    <source>
        <dbReference type="EMBL" id="MDQ1023710.1"/>
    </source>
</evidence>
<dbReference type="RefSeq" id="WP_307518859.1">
    <property type="nucleotide sequence ID" value="NZ_JAUSZI010000002.1"/>
</dbReference>
<gene>
    <name evidence="3" type="ORF">QF035_001292</name>
</gene>
<evidence type="ECO:0000256" key="1">
    <source>
        <dbReference type="SAM" id="MobiDB-lite"/>
    </source>
</evidence>